<evidence type="ECO:0000313" key="3">
    <source>
        <dbReference type="Proteomes" id="UP000261560"/>
    </source>
</evidence>
<keyword evidence="3" id="KW-1185">Reference proteome</keyword>
<dbReference type="Ensembl" id="ENSOMET00000036821.1">
    <property type="protein sequence ID" value="ENSOMEP00000036344.1"/>
    <property type="gene ID" value="ENSOMEG00000023834.1"/>
</dbReference>
<name>A0A3B3E3A7_ORYME</name>
<dbReference type="AlphaFoldDB" id="A0A3B3E3A7"/>
<reference evidence="2" key="2">
    <citation type="submission" date="2025-09" db="UniProtKB">
        <authorList>
            <consortium name="Ensembl"/>
        </authorList>
    </citation>
    <scope>IDENTIFICATION</scope>
</reference>
<sequence>RSSSFIGPRHRTVEGKLLSRTRTLQTGVTEPDQIPTSTTEHRTQKRISMTQEPNQQVLKVQQVLKGSASGGSHHWAEPESSRSPPLRRHSDVMVLECGGIFMPLYCE</sequence>
<feature type="compositionally biased region" description="Low complexity" evidence="1">
    <location>
        <begin position="55"/>
        <end position="65"/>
    </location>
</feature>
<proteinExistence type="predicted"/>
<organism evidence="2 3">
    <name type="scientific">Oryzias melastigma</name>
    <name type="common">Marine medaka</name>
    <dbReference type="NCBI Taxonomy" id="30732"/>
    <lineage>
        <taxon>Eukaryota</taxon>
        <taxon>Metazoa</taxon>
        <taxon>Chordata</taxon>
        <taxon>Craniata</taxon>
        <taxon>Vertebrata</taxon>
        <taxon>Euteleostomi</taxon>
        <taxon>Actinopterygii</taxon>
        <taxon>Neopterygii</taxon>
        <taxon>Teleostei</taxon>
        <taxon>Neoteleostei</taxon>
        <taxon>Acanthomorphata</taxon>
        <taxon>Ovalentaria</taxon>
        <taxon>Atherinomorphae</taxon>
        <taxon>Beloniformes</taxon>
        <taxon>Adrianichthyidae</taxon>
        <taxon>Oryziinae</taxon>
        <taxon>Oryzias</taxon>
    </lineage>
</organism>
<protein>
    <submittedName>
        <fullName evidence="2">Uncharacterized protein</fullName>
    </submittedName>
</protein>
<evidence type="ECO:0000313" key="2">
    <source>
        <dbReference type="Ensembl" id="ENSOMEP00000036344.1"/>
    </source>
</evidence>
<accession>A0A3B3E3A7</accession>
<dbReference type="PaxDb" id="30732-ENSOMEP00000036344"/>
<feature type="region of interest" description="Disordered" evidence="1">
    <location>
        <begin position="19"/>
        <end position="89"/>
    </location>
</feature>
<evidence type="ECO:0000256" key="1">
    <source>
        <dbReference type="SAM" id="MobiDB-lite"/>
    </source>
</evidence>
<reference evidence="2" key="1">
    <citation type="submission" date="2025-08" db="UniProtKB">
        <authorList>
            <consortium name="Ensembl"/>
        </authorList>
    </citation>
    <scope>IDENTIFICATION</scope>
</reference>
<feature type="compositionally biased region" description="Polar residues" evidence="1">
    <location>
        <begin position="20"/>
        <end position="38"/>
    </location>
</feature>
<dbReference type="Proteomes" id="UP000261560">
    <property type="component" value="Unplaced"/>
</dbReference>